<dbReference type="EMBL" id="QHKM01000001">
    <property type="protein sequence ID" value="RAK69637.1"/>
    <property type="molecule type" value="Genomic_DNA"/>
</dbReference>
<comment type="caution">
    <text evidence="3">The sequence shown here is derived from an EMBL/GenBank/DDBJ whole genome shotgun (WGS) entry which is preliminary data.</text>
</comment>
<organism evidence="3 4">
    <name type="scientific">Hymenobacter edaphi</name>
    <dbReference type="NCBI Taxonomy" id="2211146"/>
    <lineage>
        <taxon>Bacteria</taxon>
        <taxon>Pseudomonadati</taxon>
        <taxon>Bacteroidota</taxon>
        <taxon>Cytophagia</taxon>
        <taxon>Cytophagales</taxon>
        <taxon>Hymenobacteraceae</taxon>
        <taxon>Hymenobacter</taxon>
    </lineage>
</organism>
<dbReference type="Gene3D" id="2.30.180.10">
    <property type="entry name" value="FAS1 domain"/>
    <property type="match status" value="2"/>
</dbReference>
<evidence type="ECO:0000313" key="3">
    <source>
        <dbReference type="EMBL" id="RAK69637.1"/>
    </source>
</evidence>
<feature type="domain" description="FAS1" evidence="2">
    <location>
        <begin position="181"/>
        <end position="331"/>
    </location>
</feature>
<keyword evidence="1" id="KW-0732">Signal</keyword>
<dbReference type="AlphaFoldDB" id="A0A328BRB5"/>
<dbReference type="PANTHER" id="PTHR10900:SF77">
    <property type="entry name" value="FI19380P1"/>
    <property type="match status" value="1"/>
</dbReference>
<evidence type="ECO:0000259" key="2">
    <source>
        <dbReference type="PROSITE" id="PS50213"/>
    </source>
</evidence>
<dbReference type="RefSeq" id="WP_111476373.1">
    <property type="nucleotide sequence ID" value="NZ_QHKM01000001.1"/>
</dbReference>
<evidence type="ECO:0000256" key="1">
    <source>
        <dbReference type="SAM" id="SignalP"/>
    </source>
</evidence>
<proteinExistence type="predicted"/>
<feature type="domain" description="FAS1" evidence="2">
    <location>
        <begin position="30"/>
        <end position="169"/>
    </location>
</feature>
<sequence length="333" mass="34180">MLAHLRLLLPILGLTAASVLSGCNKNTESNPSIAGIAVANDDFSVLEDAAVRGGVVGILSNRNPDPASQGNYTVFAPNNAAFARLGLRSAPDLLVLNREFLTNTLFYHVTGGTLAGSALQAGSTSPSALQGLTRRVITRGGSTYVNGSRILATDVRASNGTVHVIDKVLLATGANIVGSAVAVSQGQVFVQPDLTFLVEAVLYADLAATLSSPGPFTVFAPNDQAFRNLLTAAQVTPGSPAGYVPADVRKLPKSTVAAVLLQHALPGARFTPELPENAPAGSAGGGNVTFGPFVDGTLTVRANGNNGQTANMVIPDIQCTNGVVHVIDRVLLP</sequence>
<dbReference type="InterPro" id="IPR050904">
    <property type="entry name" value="Adhesion/Biosynth-related"/>
</dbReference>
<dbReference type="InterPro" id="IPR000782">
    <property type="entry name" value="FAS1_domain"/>
</dbReference>
<dbReference type="SUPFAM" id="SSF82153">
    <property type="entry name" value="FAS1 domain"/>
    <property type="match status" value="2"/>
</dbReference>
<reference evidence="4" key="1">
    <citation type="submission" date="2018-05" db="EMBL/GenBank/DDBJ databases">
        <authorList>
            <person name="Nie L."/>
        </authorList>
    </citation>
    <scope>NUCLEOTIDE SEQUENCE [LARGE SCALE GENOMIC DNA]</scope>
    <source>
        <strain evidence="4">NL</strain>
    </source>
</reference>
<feature type="chain" id="PRO_5016261365" evidence="1">
    <location>
        <begin position="23"/>
        <end position="333"/>
    </location>
</feature>
<dbReference type="OrthoDB" id="1119934at2"/>
<protein>
    <submittedName>
        <fullName evidence="3">Fasciclin domain-containing protein</fullName>
    </submittedName>
</protein>
<evidence type="ECO:0000313" key="4">
    <source>
        <dbReference type="Proteomes" id="UP000248553"/>
    </source>
</evidence>
<dbReference type="PROSITE" id="PS51257">
    <property type="entry name" value="PROKAR_LIPOPROTEIN"/>
    <property type="match status" value="1"/>
</dbReference>
<dbReference type="SMART" id="SM00554">
    <property type="entry name" value="FAS1"/>
    <property type="match status" value="2"/>
</dbReference>
<dbReference type="GO" id="GO:0005615">
    <property type="term" value="C:extracellular space"/>
    <property type="evidence" value="ECO:0007669"/>
    <property type="project" value="TreeGrafter"/>
</dbReference>
<dbReference type="Proteomes" id="UP000248553">
    <property type="component" value="Unassembled WGS sequence"/>
</dbReference>
<gene>
    <name evidence="3" type="ORF">DLM85_01895</name>
</gene>
<dbReference type="InterPro" id="IPR036378">
    <property type="entry name" value="FAS1_dom_sf"/>
</dbReference>
<dbReference type="PROSITE" id="PS50213">
    <property type="entry name" value="FAS1"/>
    <property type="match status" value="2"/>
</dbReference>
<dbReference type="Pfam" id="PF02469">
    <property type="entry name" value="Fasciclin"/>
    <property type="match status" value="2"/>
</dbReference>
<name>A0A328BRB5_9BACT</name>
<accession>A0A328BRB5</accession>
<keyword evidence="4" id="KW-1185">Reference proteome</keyword>
<feature type="signal peptide" evidence="1">
    <location>
        <begin position="1"/>
        <end position="22"/>
    </location>
</feature>
<dbReference type="PANTHER" id="PTHR10900">
    <property type="entry name" value="PERIOSTIN-RELATED"/>
    <property type="match status" value="1"/>
</dbReference>